<protein>
    <submittedName>
        <fullName evidence="3">Alpha,alpha-trehalase TreF</fullName>
    </submittedName>
</protein>
<dbReference type="SUPFAM" id="SSF48208">
    <property type="entry name" value="Six-hairpin glycosidases"/>
    <property type="match status" value="1"/>
</dbReference>
<evidence type="ECO:0000256" key="1">
    <source>
        <dbReference type="ARBA" id="ARBA00022801"/>
    </source>
</evidence>
<dbReference type="AlphaFoldDB" id="A0A9X2LB51"/>
<accession>A0A9X2LB51</accession>
<dbReference type="GO" id="GO:0005993">
    <property type="term" value="P:trehalose catabolic process"/>
    <property type="evidence" value="ECO:0007669"/>
    <property type="project" value="TreeGrafter"/>
</dbReference>
<comment type="caution">
    <text evidence="3">The sequence shown here is derived from an EMBL/GenBank/DDBJ whole genome shotgun (WGS) entry which is preliminary data.</text>
</comment>
<dbReference type="Proteomes" id="UP001142610">
    <property type="component" value="Unassembled WGS sequence"/>
</dbReference>
<dbReference type="Gene3D" id="1.50.10.10">
    <property type="match status" value="1"/>
</dbReference>
<dbReference type="PROSITE" id="PS00928">
    <property type="entry name" value="TREHALASE_2"/>
    <property type="match status" value="1"/>
</dbReference>
<dbReference type="PANTHER" id="PTHR23403">
    <property type="entry name" value="TREHALASE"/>
    <property type="match status" value="1"/>
</dbReference>
<dbReference type="NCBIfam" id="NF009773">
    <property type="entry name" value="PRK13270.1"/>
    <property type="match status" value="1"/>
</dbReference>
<dbReference type="InterPro" id="IPR018232">
    <property type="entry name" value="Glyco_hydro_37_CS"/>
</dbReference>
<dbReference type="PANTHER" id="PTHR23403:SF1">
    <property type="entry name" value="TREHALASE"/>
    <property type="match status" value="1"/>
</dbReference>
<dbReference type="InterPro" id="IPR012341">
    <property type="entry name" value="6hp_glycosidase-like_sf"/>
</dbReference>
<dbReference type="GO" id="GO:0004555">
    <property type="term" value="F:alpha,alpha-trehalase activity"/>
    <property type="evidence" value="ECO:0007669"/>
    <property type="project" value="InterPro"/>
</dbReference>
<evidence type="ECO:0000256" key="2">
    <source>
        <dbReference type="ARBA" id="ARBA00023295"/>
    </source>
</evidence>
<reference evidence="3" key="1">
    <citation type="submission" date="2022-07" db="EMBL/GenBank/DDBJ databases">
        <title>Parvularcula maris sp. nov., an algicidal bacterium isolated from seawater.</title>
        <authorList>
            <person name="Li F."/>
        </authorList>
    </citation>
    <scope>NUCLEOTIDE SEQUENCE</scope>
    <source>
        <strain evidence="3">BGMRC 0090</strain>
    </source>
</reference>
<proteinExistence type="predicted"/>
<dbReference type="EMBL" id="JANIBC010000019">
    <property type="protein sequence ID" value="MCQ8186455.1"/>
    <property type="molecule type" value="Genomic_DNA"/>
</dbReference>
<gene>
    <name evidence="3" type="primary">treF</name>
    <name evidence="3" type="ORF">NOG11_13820</name>
</gene>
<dbReference type="InterPro" id="IPR001661">
    <property type="entry name" value="Glyco_hydro_37"/>
</dbReference>
<name>A0A9X2LB51_9PROT</name>
<dbReference type="PROSITE" id="PS00927">
    <property type="entry name" value="TREHALASE_1"/>
    <property type="match status" value="1"/>
</dbReference>
<dbReference type="RefSeq" id="WP_256620379.1">
    <property type="nucleotide sequence ID" value="NZ_JANIBC010000019.1"/>
</dbReference>
<evidence type="ECO:0000313" key="3">
    <source>
        <dbReference type="EMBL" id="MCQ8186455.1"/>
    </source>
</evidence>
<keyword evidence="2" id="KW-0326">Glycosidase</keyword>
<keyword evidence="4" id="KW-1185">Reference proteome</keyword>
<dbReference type="Pfam" id="PF01204">
    <property type="entry name" value="Trehalase"/>
    <property type="match status" value="1"/>
</dbReference>
<dbReference type="PRINTS" id="PR00744">
    <property type="entry name" value="GLHYDRLASE37"/>
</dbReference>
<dbReference type="InterPro" id="IPR008928">
    <property type="entry name" value="6-hairpin_glycosidase_sf"/>
</dbReference>
<evidence type="ECO:0000313" key="4">
    <source>
        <dbReference type="Proteomes" id="UP001142610"/>
    </source>
</evidence>
<sequence>MIISLLSLVFMAQSIAEKPLAEQLPPSPAELYGELFVDVAEARLYEPKDWVDLRPRAAPSEILRAYEEAGPLEGAALLTFTQNYFAPPRAVGEVPDLPPNRTLTEHIDLLWPALTREVRAAAPGSSLLPLQNRYIVPGGRFREVYYWDSYFTLLGLDDEDLKRSIADNFAGLIERYGFVPNANRTYYLSRSQPPFFFLIVSLLSDRPEEAFADYIEPLKKEHAFWTGGGRVVALEDGASLARYWDAKDTPRDESYVYDVETASETDRPASEVYRELRAAAESGWDFSSRWFAEGGGLETIRTTELLPVDLNSLLYGLEEAISRGCRVLEDDECAADYADKAKLRGEAVRSRFWSEEEGYFADYDLTASAPTGQITAATAYPLFFGIASEEQAEGVAAAVGEELLVQGGLLTTTLTTGQQWDAPNGWAPMQWIAVQGLRRYGHDDLAREIAERWVRTVARGFCESGKLVEKYDVLTEREGGGGEYPTQDGFGWTNGVTAAFLDQDEGLAPYGQVTVAAETGTCPAQLQTAE</sequence>
<keyword evidence="1" id="KW-0378">Hydrolase</keyword>
<organism evidence="3 4">
    <name type="scientific">Parvularcula maris</name>
    <dbReference type="NCBI Taxonomy" id="2965077"/>
    <lineage>
        <taxon>Bacteria</taxon>
        <taxon>Pseudomonadati</taxon>
        <taxon>Pseudomonadota</taxon>
        <taxon>Alphaproteobacteria</taxon>
        <taxon>Parvularculales</taxon>
        <taxon>Parvularculaceae</taxon>
        <taxon>Parvularcula</taxon>
    </lineage>
</organism>